<dbReference type="Gene3D" id="1.25.40.10">
    <property type="entry name" value="Tetratricopeptide repeat domain"/>
    <property type="match status" value="1"/>
</dbReference>
<comment type="caution">
    <text evidence="1">The sequence shown here is derived from an EMBL/GenBank/DDBJ whole genome shotgun (WGS) entry which is preliminary data.</text>
</comment>
<dbReference type="Proteomes" id="UP001150924">
    <property type="component" value="Unassembled WGS sequence"/>
</dbReference>
<accession>A0A9X3EJ40</accession>
<dbReference type="EMBL" id="JAPNKE010000002">
    <property type="protein sequence ID" value="MCY1004179.1"/>
    <property type="molecule type" value="Genomic_DNA"/>
</dbReference>
<organism evidence="1 2">
    <name type="scientific">Nannocystis pusilla</name>
    <dbReference type="NCBI Taxonomy" id="889268"/>
    <lineage>
        <taxon>Bacteria</taxon>
        <taxon>Pseudomonadati</taxon>
        <taxon>Myxococcota</taxon>
        <taxon>Polyangia</taxon>
        <taxon>Nannocystales</taxon>
        <taxon>Nannocystaceae</taxon>
        <taxon>Nannocystis</taxon>
    </lineage>
</organism>
<dbReference type="NCBIfam" id="NF047558">
    <property type="entry name" value="TPR_END_plus"/>
    <property type="match status" value="1"/>
</dbReference>
<evidence type="ECO:0008006" key="3">
    <source>
        <dbReference type="Google" id="ProtNLM"/>
    </source>
</evidence>
<proteinExistence type="predicted"/>
<evidence type="ECO:0000313" key="2">
    <source>
        <dbReference type="Proteomes" id="UP001150924"/>
    </source>
</evidence>
<dbReference type="RefSeq" id="WP_267765714.1">
    <property type="nucleotide sequence ID" value="NZ_JAPNKE010000002.1"/>
</dbReference>
<dbReference type="InterPro" id="IPR011990">
    <property type="entry name" value="TPR-like_helical_dom_sf"/>
</dbReference>
<dbReference type="InterPro" id="IPR019734">
    <property type="entry name" value="TPR_rpt"/>
</dbReference>
<dbReference type="Pfam" id="PF13181">
    <property type="entry name" value="TPR_8"/>
    <property type="match status" value="2"/>
</dbReference>
<evidence type="ECO:0000313" key="1">
    <source>
        <dbReference type="EMBL" id="MCY1004179.1"/>
    </source>
</evidence>
<reference evidence="1" key="1">
    <citation type="submission" date="2022-11" db="EMBL/GenBank/DDBJ databases">
        <title>Minimal conservation of predation-associated metabolite biosynthetic gene clusters underscores biosynthetic potential of Myxococcota including descriptions for ten novel species: Archangium lansinium sp. nov., Myxococcus landrumus sp. nov., Nannocystis bai.</title>
        <authorList>
            <person name="Ahearne A."/>
            <person name="Stevens C."/>
            <person name="Phillips K."/>
        </authorList>
    </citation>
    <scope>NUCLEOTIDE SEQUENCE</scope>
    <source>
        <strain evidence="1">Na p29</strain>
    </source>
</reference>
<dbReference type="SMART" id="SM00028">
    <property type="entry name" value="TPR"/>
    <property type="match status" value="2"/>
</dbReference>
<protein>
    <recommendedName>
        <fullName evidence="3">Tetratricopeptide repeat protein</fullName>
    </recommendedName>
</protein>
<gene>
    <name evidence="1" type="ORF">OV079_01070</name>
</gene>
<keyword evidence="2" id="KW-1185">Reference proteome</keyword>
<dbReference type="SUPFAM" id="SSF48452">
    <property type="entry name" value="TPR-like"/>
    <property type="match status" value="1"/>
</dbReference>
<dbReference type="AlphaFoldDB" id="A0A9X3EJ40"/>
<name>A0A9X3EJ40_9BACT</name>
<sequence length="291" mass="31602">MQPFELGVALKQELERGAVAAATLDEVVALLDGAAQPDRAAFLEPLFCAMPAQEEAQLTAVREHLEARPLARVALLDVLLTWTRLEKPFVASVVASLVARDEATAMATLGKLAASLAAPYPDHFWEKPWGLRPRMPLYAVVQACRRDERAAVAAAADAVPGPWRWNAEELEQAASSLALDNDAASVRELMQRAVVLAPESARCWYLLGTALTQLRDDREALPALVRATELGDEDAWYNRACVHMRHGQVNAAIAALGRAVASEPKLRVDAIGDDDFATVLDHPEFVALIES</sequence>